<feature type="compositionally biased region" description="Acidic residues" evidence="4">
    <location>
        <begin position="223"/>
        <end position="232"/>
    </location>
</feature>
<evidence type="ECO:0000256" key="2">
    <source>
        <dbReference type="ARBA" id="ARBA00022803"/>
    </source>
</evidence>
<dbReference type="Pfam" id="PF13181">
    <property type="entry name" value="TPR_8"/>
    <property type="match status" value="2"/>
</dbReference>
<feature type="repeat" description="TPR" evidence="3">
    <location>
        <begin position="3719"/>
        <end position="3752"/>
    </location>
</feature>
<feature type="compositionally biased region" description="Low complexity" evidence="4">
    <location>
        <begin position="1"/>
        <end position="15"/>
    </location>
</feature>
<evidence type="ECO:0000256" key="3">
    <source>
        <dbReference type="PROSITE-ProRule" id="PRU00339"/>
    </source>
</evidence>
<dbReference type="PANTHER" id="PTHR45641">
    <property type="entry name" value="TETRATRICOPEPTIDE REPEAT PROTEIN (AFU_ORTHOLOGUE AFUA_6G03870)"/>
    <property type="match status" value="1"/>
</dbReference>
<feature type="repeat" description="TPR" evidence="3">
    <location>
        <begin position="3284"/>
        <end position="3317"/>
    </location>
</feature>
<feature type="repeat" description="TPR" evidence="3">
    <location>
        <begin position="3450"/>
        <end position="3483"/>
    </location>
</feature>
<dbReference type="EMBL" id="JALLPB020000194">
    <property type="protein sequence ID" value="KAL3815548.1"/>
    <property type="molecule type" value="Genomic_DNA"/>
</dbReference>
<feature type="repeat" description="TPR" evidence="3">
    <location>
        <begin position="2312"/>
        <end position="2345"/>
    </location>
</feature>
<dbReference type="Pfam" id="PF13374">
    <property type="entry name" value="TPR_10"/>
    <property type="match status" value="2"/>
</dbReference>
<keyword evidence="1" id="KW-0677">Repeat</keyword>
<accession>A0ABD3RRN3</accession>
<feature type="repeat" description="TPR" evidence="3">
    <location>
        <begin position="3048"/>
        <end position="3081"/>
    </location>
</feature>
<feature type="repeat" description="TPR" evidence="3">
    <location>
        <begin position="2140"/>
        <end position="2173"/>
    </location>
</feature>
<feature type="compositionally biased region" description="Basic and acidic residues" evidence="4">
    <location>
        <begin position="853"/>
        <end position="862"/>
    </location>
</feature>
<evidence type="ECO:0000313" key="5">
    <source>
        <dbReference type="EMBL" id="KAL3815548.1"/>
    </source>
</evidence>
<dbReference type="Proteomes" id="UP001530377">
    <property type="component" value="Unassembled WGS sequence"/>
</dbReference>
<feature type="compositionally biased region" description="Low complexity" evidence="4">
    <location>
        <begin position="106"/>
        <end position="140"/>
    </location>
</feature>
<feature type="repeat" description="TPR" evidence="3">
    <location>
        <begin position="3408"/>
        <end position="3441"/>
    </location>
</feature>
<feature type="repeat" description="TPR" evidence="3">
    <location>
        <begin position="2271"/>
        <end position="2304"/>
    </location>
</feature>
<feature type="compositionally biased region" description="Low complexity" evidence="4">
    <location>
        <begin position="28"/>
        <end position="38"/>
    </location>
</feature>
<sequence length="4383" mass="491102">MPRQQQPQQQPAPLQRSRLTSDDESSYGGLLDVSSRSGRSGGGGGWSNSKSALSTFLYSRPGTRETKGMRRRSKGGGGGDEDDDNDDDDLSKSSGLSSHSPRRLIRSLSSASRNSLMSQASISSPSQQSSGVTMTSTLSTSKKDSSFRLPKRFRPVAIARNDHQEEHEISDDSIGSLLLHEGGGGGRRRNRMRRRRRNATASLSTVGSTTGDGSRRGSRECDDVSSSDEEDSASSGTCLFDDGNEFKETLSNLARLGFGVDDMDGDARDCEGETGGASLSKKKRKSTALTRRDDTDDDSDGSSSTVWWIKDLDAEGLSKEKTNNMVQFDENSVKDQEQSYQFHCEAERKGVLALRALLLQCIEAYVKAFHHKVGGSASSCKGVDYDEKNGAQELVHRKFSACFALPKVCHYIPLSTARALFLEVIKLAEANQEGTSTHDKQKSDLVTSILVDNSLNIFRRYQVVTMKTSINIGIDNKKHRKRLNKGLARSNDSRAELEDLLYGEMLATFDGKDEGGNISDVNETKEHEIRLRRDVVRMFLSKSAENEKKIGLSRANTLMCKVLLLNIQTISKKTELGEQDNNENQSVTVYSHNLLKTVFRTEQPMAQIYSLRYLPIFMLRALISQRIKPLVSETNEFYTIREVTYEDLSDLLFDEVYLRKRIEIQGPYDATINHLSNWQSAIFFQSSINNDSICADGVGEERAMLQCEVKSYESLVALLVSALHSHLKSTLVNTGYQFSEAKVKRVDYDEGTTKMPICVNSGDEALIFAHNYANIVANCLEIGRTLHHLGVSLGCRQRERENLSQKGDGCLVTSEAVDRSLHLEISSYKNALDAYKAAIFILKSAENSASMNEEDKVGKEKQQTGILGDIQQEKKTSNSRCDTSNALDLSNNELRDIREAKVSVDLYLADTLTCLGYCHDKLSEYDKSLGAYRESLSLYIRRVGRFHKTVSNILHNMGAIHVELGQWKEATSCFRQCLTILHRIKERERTVQPSSQGEQITKRCSEDQQMFVTMLSLGKSLAELGQYDASVACFEDIINKLEACKIEDLEPAAPDFFSGDVQSQLGMIHLNEAFKLSQVFNWKCHLLLFSEGKAEQEDESLSLTRQLNAERKGKDCIMKSILLRRIVCYTTPINERETGDDVFSSADNSSKVSSQSLDESFGLTLHIGNGAPPAQMEALAKDLCATGRIEFRSRSYKAALSYFWESLLLRGLLISWNSNDDKTSRTISNILRFNRGFIKSSGAVFPVPENILIALDMVNVSSITDSTGIEITQLLFLLGATYTRTRDFDKAQKVMHKAQAFLNPTRFYDETGLGAKGTLEEAVILLDFAFLNLKVGYVDSQLGRVESASSNYKEAVKVFKSTGRHLIFSSRSTLNDDSEQLGGDDPSKITSLHEWQRKKLEMVQKNGLACALHCLGQCFAGQGRSDKAIFDEAAHILDETNCIRIALSNWKTLPLLPFTSRCFFEEISVTSTSIVLSDIYERCGRISLESGSDRHSYRFFERAIGIREFVRAAVGFVSTVDAESSLECLEDSKWDRNDMDCYESMLLLIEKRDLEVDNLIDKEASGGEEMNWNQDSENTPCLGESIWTKEDILFRIGNLQARTGQFRDAISSYKEAEVLTVARLGTKDHAIVMNINHCMGNSYRAIATSSSSGESMSAKVDAVACYSESMRISEVIYGKQHVSYAESLQSLAVLLTSKNLCLAIVTEDENDDNDDVIAYRSFQECLSIRRKDIGSHNDIEIAFILQHLGDLCLRKVSIAEAYSFDDVETVKLVEDAINFLSESLDIRKLLLDQSHVSIGNTYQSIGIAHLYRALADADKIHSETAKACRALTSALEIRRAFSTSITSRNHEPKSADEHKESVLMEAHCMFYFGRLEETRSKLVEARAYYIDAMQLFQVEGTRLASMNGKYVALELEAINLWIARVLVHVGNIDKVTGSLVQSFCFYEEALRIRCRCKSIKKHSLINASINLALAKALHDNQNYDKSIYCYAKSLQTYVIHFGKNSIDVADTLTGMGKSFAIMSDFDKAIMCYEKAMRIYDYCDGLALKEKMGLLHRDIAIIVQRMGGDILVALENYRSCVLFLEECNERHGVATMFMEKSHDERNKRLLLYYSEMLAILRQVLVVERDPTTKGDLYNEIGDVLHRLGNLHAAFAQYEDAMACFKEVLNAQRETKGDELRIADLLFNIGNIHLERGSPEKSLECLRESYCITTLALGEDSKDLLSTIYLMAVAMSNLADYENALKLLSRASTLLGSKVNSDDDNIHDEVARGKILCQMGAVYENLGDIENAIPCFQESVRILKAVKCEDLELSNALNSMGNLLRHVSEFDQALDCYEQSLTIRIRLGDQLKIANTKNNIGTVLSAMEELDRAMAFSADALRMKTELLGCDNIETGRALVNMGQLYFDQELYVIAEKYCERGLRIFQINDSVNTIDIALCMHKLGAIKESLLKDECALDFYLQSIHIFKTIGGLRKNVTMACSLHNAASIYLRQKIFTSALDLMLEAFHAAALGAHHFEMAASQHCLGVIYTELEDTETALFHLRGALKARIECVGTEHRDVAETMYAMGQAHYLKDDFENAIDCFVENLRVLQKLGCGDEELSRTQLFLGRSYQEVGDFDGAIGHLVEALRMMVSSHRENHNDFSQALFRLGICFCEKNQYIESLKNFKECLEIRTSFLGNLHIECANAYESIGIVQQKLECHEEAIHSFERALAIKRTSLDDDDEDICVLMHFIASSLFTLERFSEAAEYFFSAAELKKKNHGRTGEEYAMSVIDLAASYAKIGDERHAMESYREAIESGGLSSDSWELGIAHKYMADHFFDKGMHDISLERYQEAVVIFEWGISNAQGSKVKQKLLSECYARLVDLEAEEAGPITETRAELCYKLANSYIQVDKPEDAVLMYREAIMIQTQLYGTEHISVANSLHNLGNCFRELADFENSFDCLSRSLSLLHMFFEDENEEVADTCHCLALTLVKKCELDEALGLFERALTIRKKKLGALDLNVASSTYNLALIHQMKGVWGTAMKHCAEALRIQKLTLGDNNAITASSIECIGRIHMNKGELEDSIQCFRRCISLDKPMLQRECGLIYRSRGELFKAEEMFNNAGLYAVQQLGISVSQSTGSDFLNLTAKLQERKAEISERSLLGFAENVMYYGSVLMSTDKFREALECFRFSLTLFQAKFGSDHLTIAENLHYTSFTLEKISDSLNSRRSLEEALEFSTEALRIRKLHLVHSHPDLEETLLCLGRTHHKLGHFGDALHFLADAVKARNNRLGNMLPRMDDADTLLQVGQLQQQSGKIRQALDCFEQCLSIKRRILGSEHQSIGELLFHIGNLLREVGDLDAAQLKFEQCLSIAEQADPDSIETADVLFSLGVLSTEQKQFSAAITAYLGSLQIHKAKGSTNTAIAEILNNIGTAYFEMGEFDKAQVYHAEALESLRQELGDKHADVAFCWHSLGAVHLELCDQDEALKCFQHAVQIDRAEMYLQSLGICLVLMNQNENAFVCLDEALRMKSVEFDNDANDDVSEIQRHLGIIWLRKQKFERALKCFEEALKIKIPHCGDSMRDHAHLMNCLDGALEAVSELFGTRHMKYATLLHKKGDLHGGKNEHSLAIAAYVEVLRIYKRHHGDSHLSVANTLYNLGVSLNAKGSPDKAMRCFTKALQISKEKLGEDHLDVADTYERIAESNKLLLRNDDAKSYYEKSLFVRKQTTGGGDTKSAAVMQQLGQLHLLEGLFDDAERAFKEAVRIRTTQSGEDLMVADSMYYLGLLYTSRKNSVKALKYLEGSLRIRKSKLANTDIELAHTFHSLGGVHNSMGCVDKSVFCYEKAMQIYIKIHGKNHELVASSLAGKGESLRSGKHFRKALSCYSECLDIRKSIDGPTPSKESGDAHSQMADLYLEVGDNASATASFASALSTYRQIYGAQHETVALVLQKMADHFVAVGEFERSYSCVKEALALRQVLFGEDDLLTGDLHYCKGKILFLWNDYAEASLCFERALDIHKRLGSQSINVANSNFYLGCISERKGEYDFAVECLQNSLLGRRENLGEMDSHVAENLTRLGHVYMKTSKFDRAVTVFSDSLKIRDATRGSCTASNIDVADALFDLGTALQKTLDTQRSIQLFADALKEYQRHIDNPNDVKLAKCHSCMGDCHEKTNELVQAVDEFQKATSIYQFHVGADPSEKDIKTSKKIDLYSDQAETLFRLATAMDQLGDEVNALKQYKRAMRLYQSLFGRDTLHVAKILFRLANMKERAGSVERAMFLFDETLRIRMLHLGNNHEDVAETLFGIGIVFEKRCDYGAAMKAYSDCLRITSSIFGSNSMEVAKVVVNIGVVLGNKGDLSGARKSWNKALSIYQKHGLGDDNYLVAKVHGLRLRIMGKNRTT</sequence>
<dbReference type="SUPFAM" id="SSF81901">
    <property type="entry name" value="HCP-like"/>
    <property type="match status" value="1"/>
</dbReference>
<feature type="compositionally biased region" description="Acidic residues" evidence="4">
    <location>
        <begin position="79"/>
        <end position="89"/>
    </location>
</feature>
<dbReference type="SMART" id="SM00028">
    <property type="entry name" value="TPR"/>
    <property type="match status" value="54"/>
</dbReference>
<organism evidence="5 6">
    <name type="scientific">Cyclostephanos tholiformis</name>
    <dbReference type="NCBI Taxonomy" id="382380"/>
    <lineage>
        <taxon>Eukaryota</taxon>
        <taxon>Sar</taxon>
        <taxon>Stramenopiles</taxon>
        <taxon>Ochrophyta</taxon>
        <taxon>Bacillariophyta</taxon>
        <taxon>Coscinodiscophyceae</taxon>
        <taxon>Thalassiosirophycidae</taxon>
        <taxon>Stephanodiscales</taxon>
        <taxon>Stephanodiscaceae</taxon>
        <taxon>Cyclostephanos</taxon>
    </lineage>
</organism>
<evidence type="ECO:0000313" key="6">
    <source>
        <dbReference type="Proteomes" id="UP001530377"/>
    </source>
</evidence>
<feature type="repeat" description="TPR" evidence="3">
    <location>
        <begin position="2009"/>
        <end position="2042"/>
    </location>
</feature>
<feature type="repeat" description="TPR" evidence="3">
    <location>
        <begin position="2561"/>
        <end position="2594"/>
    </location>
</feature>
<comment type="caution">
    <text evidence="5">The sequence shown here is derived from an EMBL/GenBank/DDBJ whole genome shotgun (WGS) entry which is preliminary data.</text>
</comment>
<feature type="repeat" description="TPR" evidence="3">
    <location>
        <begin position="3526"/>
        <end position="3559"/>
    </location>
</feature>
<dbReference type="SUPFAM" id="SSF48452">
    <property type="entry name" value="TPR-like"/>
    <property type="match status" value="13"/>
</dbReference>
<gene>
    <name evidence="5" type="ORF">ACHAXA_004193</name>
</gene>
<feature type="repeat" description="TPR" evidence="3">
    <location>
        <begin position="2686"/>
        <end position="2719"/>
    </location>
</feature>
<feature type="repeat" description="TPR" evidence="3">
    <location>
        <begin position="4198"/>
        <end position="4231"/>
    </location>
</feature>
<feature type="compositionally biased region" description="Basic residues" evidence="4">
    <location>
        <begin position="186"/>
        <end position="198"/>
    </location>
</feature>
<feature type="region of interest" description="Disordered" evidence="4">
    <location>
        <begin position="852"/>
        <end position="882"/>
    </location>
</feature>
<keyword evidence="6" id="KW-1185">Reference proteome</keyword>
<dbReference type="Gene3D" id="1.25.40.10">
    <property type="entry name" value="Tetratricopeptide repeat domain"/>
    <property type="match status" value="17"/>
</dbReference>
<evidence type="ECO:0000256" key="4">
    <source>
        <dbReference type="SAM" id="MobiDB-lite"/>
    </source>
</evidence>
<feature type="repeat" description="TPR" evidence="3">
    <location>
        <begin position="3635"/>
        <end position="3668"/>
    </location>
</feature>
<dbReference type="PANTHER" id="PTHR45641:SF19">
    <property type="entry name" value="NEPHROCYSTIN-3"/>
    <property type="match status" value="1"/>
</dbReference>
<dbReference type="PROSITE" id="PS50005">
    <property type="entry name" value="TPR"/>
    <property type="match status" value="16"/>
</dbReference>
<feature type="region of interest" description="Disordered" evidence="4">
    <location>
        <begin position="1"/>
        <end position="241"/>
    </location>
</feature>
<dbReference type="InterPro" id="IPR011990">
    <property type="entry name" value="TPR-like_helical_dom_sf"/>
</dbReference>
<proteinExistence type="predicted"/>
<dbReference type="Pfam" id="PF13424">
    <property type="entry name" value="TPR_12"/>
    <property type="match status" value="12"/>
</dbReference>
<keyword evidence="2 3" id="KW-0802">TPR repeat</keyword>
<feature type="repeat" description="TPR" evidence="3">
    <location>
        <begin position="2644"/>
        <end position="2677"/>
    </location>
</feature>
<feature type="compositionally biased region" description="Basic and acidic residues" evidence="4">
    <location>
        <begin position="213"/>
        <end position="222"/>
    </location>
</feature>
<name>A0ABD3RRN3_9STRA</name>
<evidence type="ECO:0000256" key="1">
    <source>
        <dbReference type="ARBA" id="ARBA00022737"/>
    </source>
</evidence>
<dbReference type="InterPro" id="IPR019734">
    <property type="entry name" value="TPR_rpt"/>
</dbReference>
<protein>
    <submittedName>
        <fullName evidence="5">Uncharacterized protein</fullName>
    </submittedName>
</protein>
<feature type="repeat" description="TPR" evidence="3">
    <location>
        <begin position="4054"/>
        <end position="4087"/>
    </location>
</feature>
<feature type="region of interest" description="Disordered" evidence="4">
    <location>
        <begin position="269"/>
        <end position="303"/>
    </location>
</feature>
<reference evidence="5 6" key="1">
    <citation type="submission" date="2024-10" db="EMBL/GenBank/DDBJ databases">
        <title>Updated reference genomes for cyclostephanoid diatoms.</title>
        <authorList>
            <person name="Roberts W.R."/>
            <person name="Alverson A.J."/>
        </authorList>
    </citation>
    <scope>NUCLEOTIDE SEQUENCE [LARGE SCALE GENOMIC DNA]</scope>
    <source>
        <strain evidence="5 6">AJA228-03</strain>
    </source>
</reference>